<dbReference type="SUPFAM" id="SSF47384">
    <property type="entry name" value="Homodimeric domain of signal transducing histidine kinase"/>
    <property type="match status" value="1"/>
</dbReference>
<evidence type="ECO:0000256" key="4">
    <source>
        <dbReference type="ARBA" id="ARBA00022553"/>
    </source>
</evidence>
<dbReference type="CDD" id="cd06225">
    <property type="entry name" value="HAMP"/>
    <property type="match status" value="1"/>
</dbReference>
<dbReference type="OrthoDB" id="9770795at2"/>
<feature type="domain" description="Histidine kinase" evidence="8">
    <location>
        <begin position="394"/>
        <end position="612"/>
    </location>
</feature>
<dbReference type="SMART" id="SM00304">
    <property type="entry name" value="HAMP"/>
    <property type="match status" value="1"/>
</dbReference>
<evidence type="ECO:0000256" key="5">
    <source>
        <dbReference type="ARBA" id="ARBA00022679"/>
    </source>
</evidence>
<accession>Q21GL1</accession>
<dbReference type="EMBL" id="CP000282">
    <property type="protein sequence ID" value="ABD82168.1"/>
    <property type="molecule type" value="Genomic_DNA"/>
</dbReference>
<dbReference type="EC" id="2.7.13.3" evidence="3"/>
<keyword evidence="5" id="KW-0808">Transferase</keyword>
<dbReference type="Pfam" id="PF02518">
    <property type="entry name" value="HATPase_c"/>
    <property type="match status" value="1"/>
</dbReference>
<dbReference type="Proteomes" id="UP000001947">
    <property type="component" value="Chromosome"/>
</dbReference>
<evidence type="ECO:0000256" key="7">
    <source>
        <dbReference type="SAM" id="Phobius"/>
    </source>
</evidence>
<dbReference type="InterPro" id="IPR003661">
    <property type="entry name" value="HisK_dim/P_dom"/>
</dbReference>
<dbReference type="PROSITE" id="PS50109">
    <property type="entry name" value="HIS_KIN"/>
    <property type="match status" value="1"/>
</dbReference>
<keyword evidence="7" id="KW-1133">Transmembrane helix</keyword>
<dbReference type="InterPro" id="IPR003660">
    <property type="entry name" value="HAMP_dom"/>
</dbReference>
<dbReference type="Pfam" id="PF00672">
    <property type="entry name" value="HAMP"/>
    <property type="match status" value="1"/>
</dbReference>
<dbReference type="CDD" id="cd16922">
    <property type="entry name" value="HATPase_EvgS-ArcB-TorS-like"/>
    <property type="match status" value="1"/>
</dbReference>
<dbReference type="PANTHER" id="PTHR43047:SF63">
    <property type="entry name" value="HISTIDINE KINASE"/>
    <property type="match status" value="1"/>
</dbReference>
<keyword evidence="10" id="KW-0067">ATP-binding</keyword>
<keyword evidence="6" id="KW-0418">Kinase</keyword>
<dbReference type="PROSITE" id="PS50885">
    <property type="entry name" value="HAMP"/>
    <property type="match status" value="1"/>
</dbReference>
<dbReference type="GO" id="GO:0005524">
    <property type="term" value="F:ATP binding"/>
    <property type="evidence" value="ECO:0007669"/>
    <property type="project" value="UniProtKB-KW"/>
</dbReference>
<evidence type="ECO:0000256" key="1">
    <source>
        <dbReference type="ARBA" id="ARBA00000085"/>
    </source>
</evidence>
<dbReference type="Gene3D" id="1.10.287.130">
    <property type="match status" value="1"/>
</dbReference>
<dbReference type="SUPFAM" id="SSF158472">
    <property type="entry name" value="HAMP domain-like"/>
    <property type="match status" value="1"/>
</dbReference>
<dbReference type="KEGG" id="sde:Sde_2911"/>
<dbReference type="HOGENOM" id="CLU_440690_0_0_6"/>
<dbReference type="GO" id="GO:0009927">
    <property type="term" value="F:histidine phosphotransfer kinase activity"/>
    <property type="evidence" value="ECO:0007669"/>
    <property type="project" value="TreeGrafter"/>
</dbReference>
<comment type="subcellular location">
    <subcellularLocation>
        <location evidence="2">Membrane</location>
    </subcellularLocation>
</comment>
<feature type="transmembrane region" description="Helical" evidence="7">
    <location>
        <begin position="284"/>
        <end position="302"/>
    </location>
</feature>
<proteinExistence type="predicted"/>
<dbReference type="InterPro" id="IPR005467">
    <property type="entry name" value="His_kinase_dom"/>
</dbReference>
<sequence length="614" mass="69391">MRINFFSIKAQFVVSGVLLIAPLFLALYFFSLSHSLFDRQLRQVIEAEQVSNVLNEVGRDTVDLQRNVLIFKKNSSPLAADNIGELYHSILKNIESLKYVYALREHTDQINATINHVESYKENFELVRKMRQERMGLIGRHVNTGGNALVGTFDLSWMSDADEFKFETQYMAAHLESLGYLVSLDLSHIDKYKKHYSVAMETLEKYSDKGRDISERLSNHDKNFTRIVSLTRHYVYLINVVMTGSANEIIYQADTLLNFHQQVARDARLNADQLLRKQEDLRNYLTIAGVILVFLVVAAFYFRISAPLGRLTSVFESLAEGTRSVHIPDINRKDEIGLLARAANVFRSKNDQTEALLVKTEQMVKEQTLLNEYLQEEKLRAERALSVKTDFLANMSHELRTPLNAIIGFTVRLLKKKDQLQNQQVNAMEVIERNGRHLLAMINDILDLSKIEANKLDLHIASVELPQLCADIMGQISLAAEEKSLRIDYEYVEVPIIQTDSVRLSQILLNLLSNAIKYTESGGVSVKIARNSIDSITLTIADTGVGISEADQKKLFSRFEQFDDRTKFQVGKGTGLGLAIVANLCKILSIQVSVESTLGLGSCFTLIIPLVHEG</sequence>
<evidence type="ECO:0000313" key="10">
    <source>
        <dbReference type="EMBL" id="ABD82168.1"/>
    </source>
</evidence>
<organism evidence="10 11">
    <name type="scientific">Saccharophagus degradans (strain 2-40 / ATCC 43961 / DSM 17024)</name>
    <dbReference type="NCBI Taxonomy" id="203122"/>
    <lineage>
        <taxon>Bacteria</taxon>
        <taxon>Pseudomonadati</taxon>
        <taxon>Pseudomonadota</taxon>
        <taxon>Gammaproteobacteria</taxon>
        <taxon>Cellvibrionales</taxon>
        <taxon>Cellvibrionaceae</taxon>
        <taxon>Saccharophagus</taxon>
    </lineage>
</organism>
<dbReference type="Pfam" id="PF00512">
    <property type="entry name" value="HisKA"/>
    <property type="match status" value="1"/>
</dbReference>
<dbReference type="SMART" id="SM00388">
    <property type="entry name" value="HisKA"/>
    <property type="match status" value="1"/>
</dbReference>
<evidence type="ECO:0000259" key="8">
    <source>
        <dbReference type="PROSITE" id="PS50109"/>
    </source>
</evidence>
<dbReference type="SMART" id="SM00387">
    <property type="entry name" value="HATPase_c"/>
    <property type="match status" value="1"/>
</dbReference>
<dbReference type="GO" id="GO:0000155">
    <property type="term" value="F:phosphorelay sensor kinase activity"/>
    <property type="evidence" value="ECO:0007669"/>
    <property type="project" value="InterPro"/>
</dbReference>
<keyword evidence="4" id="KW-0597">Phosphoprotein</keyword>
<dbReference type="InterPro" id="IPR036097">
    <property type="entry name" value="HisK_dim/P_sf"/>
</dbReference>
<dbReference type="CDD" id="cd00082">
    <property type="entry name" value="HisKA"/>
    <property type="match status" value="1"/>
</dbReference>
<keyword evidence="7" id="KW-0812">Transmembrane</keyword>
<protein>
    <recommendedName>
        <fullName evidence="3">histidine kinase</fullName>
        <ecNumber evidence="3">2.7.13.3</ecNumber>
    </recommendedName>
</protein>
<comment type="catalytic activity">
    <reaction evidence="1">
        <text>ATP + protein L-histidine = ADP + protein N-phospho-L-histidine.</text>
        <dbReference type="EC" id="2.7.13.3"/>
    </reaction>
</comment>
<evidence type="ECO:0000256" key="6">
    <source>
        <dbReference type="ARBA" id="ARBA00022777"/>
    </source>
</evidence>
<reference evidence="10 11" key="1">
    <citation type="journal article" date="2008" name="PLoS Genet.">
        <title>Complete genome sequence of the complex carbohydrate-degrading marine bacterium, Saccharophagus degradans strain 2-40 T.</title>
        <authorList>
            <person name="Weiner R.M."/>
            <person name="Taylor L.E.II."/>
            <person name="Henrissat B."/>
            <person name="Hauser L."/>
            <person name="Land M."/>
            <person name="Coutinho P.M."/>
            <person name="Rancurel C."/>
            <person name="Saunders E.H."/>
            <person name="Longmire A.G."/>
            <person name="Zhang H."/>
            <person name="Bayer E.A."/>
            <person name="Gilbert H.J."/>
            <person name="Larimer F."/>
            <person name="Zhulin I.B."/>
            <person name="Ekborg N.A."/>
            <person name="Lamed R."/>
            <person name="Richardson P.M."/>
            <person name="Borovok I."/>
            <person name="Hutcheson S."/>
        </authorList>
    </citation>
    <scope>NUCLEOTIDE SEQUENCE [LARGE SCALE GENOMIC DNA]</scope>
    <source>
        <strain evidence="11">2-40 / ATCC 43961 / DSM 17024</strain>
    </source>
</reference>
<gene>
    <name evidence="10" type="ordered locus">Sde_2911</name>
</gene>
<dbReference type="AlphaFoldDB" id="Q21GL1"/>
<dbReference type="InterPro" id="IPR004358">
    <property type="entry name" value="Sig_transdc_His_kin-like_C"/>
</dbReference>
<evidence type="ECO:0000259" key="9">
    <source>
        <dbReference type="PROSITE" id="PS50885"/>
    </source>
</evidence>
<dbReference type="GO" id="GO:0005886">
    <property type="term" value="C:plasma membrane"/>
    <property type="evidence" value="ECO:0007669"/>
    <property type="project" value="TreeGrafter"/>
</dbReference>
<dbReference type="Gene3D" id="6.10.340.10">
    <property type="match status" value="1"/>
</dbReference>
<evidence type="ECO:0000256" key="3">
    <source>
        <dbReference type="ARBA" id="ARBA00012438"/>
    </source>
</evidence>
<dbReference type="SMART" id="SM01358">
    <property type="entry name" value="HBM"/>
    <property type="match status" value="1"/>
</dbReference>
<dbReference type="STRING" id="203122.Sde_2911"/>
<evidence type="ECO:0000256" key="2">
    <source>
        <dbReference type="ARBA" id="ARBA00004370"/>
    </source>
</evidence>
<feature type="domain" description="HAMP" evidence="9">
    <location>
        <begin position="302"/>
        <end position="355"/>
    </location>
</feature>
<feature type="transmembrane region" description="Helical" evidence="7">
    <location>
        <begin position="12"/>
        <end position="32"/>
    </location>
</feature>
<name>Q21GL1_SACD2</name>
<dbReference type="Gene3D" id="3.30.565.10">
    <property type="entry name" value="Histidine kinase-like ATPase, C-terminal domain"/>
    <property type="match status" value="1"/>
</dbReference>
<dbReference type="InterPro" id="IPR036890">
    <property type="entry name" value="HATPase_C_sf"/>
</dbReference>
<dbReference type="GeneID" id="98614555"/>
<keyword evidence="7" id="KW-0472">Membrane</keyword>
<dbReference type="SUPFAM" id="SSF55874">
    <property type="entry name" value="ATPase domain of HSP90 chaperone/DNA topoisomerase II/histidine kinase"/>
    <property type="match status" value="1"/>
</dbReference>
<dbReference type="InterPro" id="IPR032255">
    <property type="entry name" value="HBM"/>
</dbReference>
<keyword evidence="11" id="KW-1185">Reference proteome</keyword>
<keyword evidence="10" id="KW-0547">Nucleotide-binding</keyword>
<dbReference type="PRINTS" id="PR00344">
    <property type="entry name" value="BCTRLSENSOR"/>
</dbReference>
<dbReference type="InterPro" id="IPR003594">
    <property type="entry name" value="HATPase_dom"/>
</dbReference>
<evidence type="ECO:0000313" key="11">
    <source>
        <dbReference type="Proteomes" id="UP000001947"/>
    </source>
</evidence>
<dbReference type="RefSeq" id="WP_011469384.1">
    <property type="nucleotide sequence ID" value="NC_007912.1"/>
</dbReference>
<dbReference type="PANTHER" id="PTHR43047">
    <property type="entry name" value="TWO-COMPONENT HISTIDINE PROTEIN KINASE"/>
    <property type="match status" value="1"/>
</dbReference>
<dbReference type="eggNOG" id="COG2205">
    <property type="taxonomic scope" value="Bacteria"/>
</dbReference>